<keyword evidence="10" id="KW-0922">Interferon antiviral system evasion</keyword>
<proteinExistence type="inferred from homology"/>
<keyword evidence="2" id="KW-0945">Host-virus interaction</keyword>
<dbReference type="InterPro" id="IPR002148">
    <property type="entry name" value="Rotavirus_NSP1"/>
</dbReference>
<sequence>MATFKDACFPYRRITRLNRELLKIGANSVWTPTYSNKIKGWCIECCQYTELTFCHGCSLMHVCQWCIQNKRCFLDNTPHLLKLRTFESPITKKKLQCVIDMYNLIFPINCNVINKFKKMINQRKCRNELNDVWYNQLLLPITLNAAVFKFQSKEIYVFGFYEGNGSCINLPYRFVNCTDMYDKLLLDQVNFERMCNLPNNLQSMYAAKYFKMSRLPSMKMKQVYYSDFTKQNLLRRYGINTRLILRNVTETNWNSEIEMHKDLVNNKNKILMALSDSRIKQFETHELNLGRIKADIFELGHHCKPNYISSNHWQSASQVVQCKWCNVKYMFRNMDWRMESMYNEIMSFLQSCYKSNVNVGHCSSVENIYSLVRNLFWLSITKHVDEIIEKLFNAMYPIDREEKKLISFHYQMDFSLYIHIKTLLNTESLPFFLTLQQFSNVIKGIIDHWCNVSELNLLPLCTEQTNTLIELKEQNRLCEEYELLISDSE</sequence>
<dbReference type="GO" id="GO:0039557">
    <property type="term" value="P:symbiont-mediated suppression of host cytoplasmic pattern recognition receptor signaling pathway via inhibition of IRF7 activity"/>
    <property type="evidence" value="ECO:0007669"/>
    <property type="project" value="UniProtKB-KW"/>
</dbReference>
<evidence type="ECO:0000256" key="11">
    <source>
        <dbReference type="ARBA" id="ARBA00023280"/>
    </source>
</evidence>
<evidence type="ECO:0000256" key="8">
    <source>
        <dbReference type="ARBA" id="ARBA00023111"/>
    </source>
</evidence>
<accession>A0A1D8RGC4</accession>
<protein>
    <submittedName>
        <fullName evidence="12">NSP1</fullName>
    </submittedName>
</protein>
<dbReference type="GO" id="GO:0003723">
    <property type="term" value="F:RNA binding"/>
    <property type="evidence" value="ECO:0007669"/>
    <property type="project" value="UniProtKB-KW"/>
</dbReference>
<evidence type="ECO:0000256" key="9">
    <source>
        <dbReference type="ARBA" id="ARBA00023200"/>
    </source>
</evidence>
<dbReference type="Proteomes" id="UP000222390">
    <property type="component" value="Genome"/>
</dbReference>
<name>A0A1D8RGC4_9REOV</name>
<keyword evidence="9" id="KW-1035">Host cytoplasm</keyword>
<evidence type="ECO:0000256" key="5">
    <source>
        <dbReference type="ARBA" id="ARBA00022811"/>
    </source>
</evidence>
<keyword evidence="4" id="KW-0479">Metal-binding</keyword>
<evidence type="ECO:0000256" key="1">
    <source>
        <dbReference type="ARBA" id="ARBA00022482"/>
    </source>
</evidence>
<keyword evidence="3" id="KW-1090">Inhibition of host innate immune response by virus</keyword>
<evidence type="ECO:0000313" key="12">
    <source>
        <dbReference type="EMBL" id="AOW72056.1"/>
    </source>
</evidence>
<keyword evidence="6" id="KW-0694">RNA-binding</keyword>
<evidence type="ECO:0000256" key="4">
    <source>
        <dbReference type="ARBA" id="ARBA00022723"/>
    </source>
</evidence>
<evidence type="ECO:0000256" key="2">
    <source>
        <dbReference type="ARBA" id="ARBA00022581"/>
    </source>
</evidence>
<evidence type="ECO:0000256" key="7">
    <source>
        <dbReference type="ARBA" id="ARBA00022931"/>
    </source>
</evidence>
<keyword evidence="5" id="KW-1093">Inhibition of host IRF7 by virus</keyword>
<keyword evidence="11" id="KW-0899">Viral immunoevasion</keyword>
<keyword evidence="7" id="KW-1092">Inhibition of host IRF3 by virus</keyword>
<evidence type="ECO:0000256" key="10">
    <source>
        <dbReference type="ARBA" id="ARBA00023258"/>
    </source>
</evidence>
<evidence type="ECO:0000256" key="3">
    <source>
        <dbReference type="ARBA" id="ARBA00022632"/>
    </source>
</evidence>
<dbReference type="GO" id="GO:0046872">
    <property type="term" value="F:metal ion binding"/>
    <property type="evidence" value="ECO:0007669"/>
    <property type="project" value="UniProtKB-KW"/>
</dbReference>
<evidence type="ECO:0000256" key="6">
    <source>
        <dbReference type="ARBA" id="ARBA00022884"/>
    </source>
</evidence>
<dbReference type="GO" id="GO:0039548">
    <property type="term" value="P:symbiont-mediated suppression of host cytoplasmic pattern recognition receptor signaling pathway via inhibition of IRF3 activity"/>
    <property type="evidence" value="ECO:0007669"/>
    <property type="project" value="UniProtKB-KW"/>
</dbReference>
<keyword evidence="1" id="KW-1113">Inhibition of host RLR pathway by virus</keyword>
<feature type="non-terminal residue" evidence="12">
    <location>
        <position position="489"/>
    </location>
</feature>
<organism evidence="12">
    <name type="scientific">Rotavirus A</name>
    <dbReference type="NCBI Taxonomy" id="28875"/>
    <lineage>
        <taxon>Viruses</taxon>
        <taxon>Riboviria</taxon>
        <taxon>Orthornavirae</taxon>
        <taxon>Duplornaviricota</taxon>
        <taxon>Resentoviricetes</taxon>
        <taxon>Reovirales</taxon>
        <taxon>Sedoreoviridae</taxon>
        <taxon>Rotavirus</taxon>
        <taxon>Rotavirus alphagastroenteritidis</taxon>
    </lineage>
</organism>
<reference evidence="12" key="1">
    <citation type="submission" date="2015-10" db="EMBL/GenBank/DDBJ databases">
        <title>Detection and Characterization of Group A Rotavirus in Alpacas from Peru.</title>
        <authorList>
            <person name="Badaracco A."/>
            <person name="Cordero A."/>
            <person name="Rodriguez D."/>
            <person name="Bok M."/>
            <person name="Suarez Perez N."/>
            <person name="Zeller M."/>
            <person name="Heylen E."/>
            <person name="Fernandez G."/>
            <person name="Diez P."/>
            <person name="Morrondo P."/>
            <person name="Guevara H."/>
            <person name="Choquegonza O."/>
            <person name="Matthijnssens J."/>
            <person name="Parreno V."/>
        </authorList>
    </citation>
    <scope>NUCLEOTIDE SEQUENCE</scope>
    <source>
        <strain evidence="12">RVA/alpaca-wt/PER/1115/2010/G8P[1]</strain>
    </source>
</reference>
<dbReference type="HAMAP" id="MF_04088">
    <property type="entry name" value="ROTA_NSP1"/>
    <property type="match status" value="1"/>
</dbReference>
<gene>
    <name evidence="12" type="primary">NSP1</name>
</gene>
<dbReference type="Pfam" id="PF00981">
    <property type="entry name" value="Rota_NS53"/>
    <property type="match status" value="1"/>
</dbReference>
<dbReference type="EMBL" id="KT887537">
    <property type="protein sequence ID" value="AOW72056.1"/>
    <property type="molecule type" value="Genomic_RNA"/>
</dbReference>
<keyword evidence="8" id="KW-1037">Host cytoskeleton</keyword>